<proteinExistence type="inferred from homology"/>
<keyword evidence="3" id="KW-0344">Guanine-nucleotide releasing factor</keyword>
<gene>
    <name evidence="7" type="primary">LOC106150448</name>
</gene>
<dbReference type="GO" id="GO:0005085">
    <property type="term" value="F:guanyl-nucleotide exchange factor activity"/>
    <property type="evidence" value="ECO:0007669"/>
    <property type="project" value="UniProtKB-KW"/>
</dbReference>
<protein>
    <submittedName>
        <fullName evidence="7">Protein FAM45A</fullName>
    </submittedName>
</protein>
<evidence type="ECO:0000313" key="6">
    <source>
        <dbReference type="Proteomes" id="UP000085678"/>
    </source>
</evidence>
<sequence>MAALCDLLCAGLIEKDSNGDVLWTWSYPSVTENQRNLFIRKSRLQGETYTDFLYGQYKHTWYYIKTVSAADLVKVTHFSLVLVSKDFNPEKYQALCNIMCQLYKNTGNPASMLESYLAVVTKGACNGEENGKFTVSDFDARQAYIQGSLKDVINMFGVETIVIYTALLLKKRIAVLHPNVETLLSFMRVLPALVWHRQNWGVLHPYVDLEEDELEDLRASTPYIAGFTDAAVEGRNELYDIFVAMTTREITIAPQAKESLAMGKLHKDIAMFMVQCADNDDMGEQQVIKEISVKTKELLNNLKSLATVGEDDKPYISFEILQGRKMPPATQNFLYNLAAAEGMVKF</sequence>
<dbReference type="KEGG" id="lak:106150448"/>
<dbReference type="GO" id="GO:0015031">
    <property type="term" value="P:protein transport"/>
    <property type="evidence" value="ECO:0007669"/>
    <property type="project" value="TreeGrafter"/>
</dbReference>
<comment type="similarity">
    <text evidence="2">Belongs to the DENND10 family.</text>
</comment>
<reference evidence="7" key="1">
    <citation type="submission" date="2025-08" db="UniProtKB">
        <authorList>
            <consortium name="RefSeq"/>
        </authorList>
    </citation>
    <scope>IDENTIFICATION</scope>
    <source>
        <tissue evidence="7">Gonads</tissue>
    </source>
</reference>
<dbReference type="GO" id="GO:0005770">
    <property type="term" value="C:late endosome"/>
    <property type="evidence" value="ECO:0007669"/>
    <property type="project" value="UniProtKB-SubCell"/>
</dbReference>
<dbReference type="OMA" id="HKDIAMF"/>
<evidence type="ECO:0000256" key="4">
    <source>
        <dbReference type="ARBA" id="ARBA00022753"/>
    </source>
</evidence>
<comment type="subcellular location">
    <subcellularLocation>
        <location evidence="1">Late endosome</location>
    </subcellularLocation>
</comment>
<dbReference type="PANTHER" id="PTHR28544">
    <property type="entry name" value="PROTEIN FAM45A-RELATED"/>
    <property type="match status" value="1"/>
</dbReference>
<dbReference type="GeneID" id="106150448"/>
<dbReference type="RefSeq" id="XP_013378729.1">
    <property type="nucleotide sequence ID" value="XM_013523275.1"/>
</dbReference>
<dbReference type="InterPro" id="IPR037516">
    <property type="entry name" value="Tripartite_DENN"/>
</dbReference>
<dbReference type="STRING" id="7574.A0A1S3H0N0"/>
<dbReference type="Pfam" id="PF08616">
    <property type="entry name" value="SPA"/>
    <property type="match status" value="1"/>
</dbReference>
<dbReference type="PROSITE" id="PS50211">
    <property type="entry name" value="DENN"/>
    <property type="match status" value="1"/>
</dbReference>
<dbReference type="AlphaFoldDB" id="A0A1S3H0N0"/>
<evidence type="ECO:0000256" key="3">
    <source>
        <dbReference type="ARBA" id="ARBA00022658"/>
    </source>
</evidence>
<dbReference type="GO" id="GO:0031267">
    <property type="term" value="F:small GTPase binding"/>
    <property type="evidence" value="ECO:0007669"/>
    <property type="project" value="TreeGrafter"/>
</dbReference>
<accession>A0A1S3H0N0</accession>
<keyword evidence="4" id="KW-0967">Endosome</keyword>
<dbReference type="OrthoDB" id="66409at2759"/>
<name>A0A1S3H0N0_LINAN</name>
<evidence type="ECO:0000256" key="1">
    <source>
        <dbReference type="ARBA" id="ARBA00004603"/>
    </source>
</evidence>
<evidence type="ECO:0000313" key="7">
    <source>
        <dbReference type="RefSeq" id="XP_013378729.1"/>
    </source>
</evidence>
<feature type="domain" description="UDENN" evidence="5">
    <location>
        <begin position="1"/>
        <end position="346"/>
    </location>
</feature>
<organism evidence="6 7">
    <name type="scientific">Lingula anatina</name>
    <name type="common">Brachiopod</name>
    <name type="synonym">Lingula unguis</name>
    <dbReference type="NCBI Taxonomy" id="7574"/>
    <lineage>
        <taxon>Eukaryota</taxon>
        <taxon>Metazoa</taxon>
        <taxon>Spiralia</taxon>
        <taxon>Lophotrochozoa</taxon>
        <taxon>Brachiopoda</taxon>
        <taxon>Linguliformea</taxon>
        <taxon>Lingulata</taxon>
        <taxon>Lingulida</taxon>
        <taxon>Linguloidea</taxon>
        <taxon>Lingulidae</taxon>
        <taxon>Lingula</taxon>
    </lineage>
</organism>
<evidence type="ECO:0000259" key="5">
    <source>
        <dbReference type="PROSITE" id="PS50211"/>
    </source>
</evidence>
<dbReference type="InterPro" id="IPR042431">
    <property type="entry name" value="FAM45"/>
</dbReference>
<dbReference type="PANTHER" id="PTHR28544:SF1">
    <property type="entry name" value="DENN DOMAIN-CONTAINING PROTEIN 10-RELATED"/>
    <property type="match status" value="1"/>
</dbReference>
<dbReference type="Proteomes" id="UP000085678">
    <property type="component" value="Unplaced"/>
</dbReference>
<dbReference type="InParanoid" id="A0A1S3H0N0"/>
<keyword evidence="6" id="KW-1185">Reference proteome</keyword>
<dbReference type="GO" id="GO:2000641">
    <property type="term" value="P:regulation of early endosome to late endosome transport"/>
    <property type="evidence" value="ECO:0007669"/>
    <property type="project" value="TreeGrafter"/>
</dbReference>
<evidence type="ECO:0000256" key="2">
    <source>
        <dbReference type="ARBA" id="ARBA00008641"/>
    </source>
</evidence>